<evidence type="ECO:0000256" key="3">
    <source>
        <dbReference type="ARBA" id="ARBA00022829"/>
    </source>
</evidence>
<dbReference type="OrthoDB" id="9807790at2"/>
<evidence type="ECO:0000256" key="1">
    <source>
        <dbReference type="ARBA" id="ARBA00006474"/>
    </source>
</evidence>
<accession>A0A3A9K0Y3</accession>
<organism evidence="9 10">
    <name type="scientific">Salipaludibacillus neizhouensis</name>
    <dbReference type="NCBI Taxonomy" id="885475"/>
    <lineage>
        <taxon>Bacteria</taxon>
        <taxon>Bacillati</taxon>
        <taxon>Bacillota</taxon>
        <taxon>Bacilli</taxon>
        <taxon>Bacillales</taxon>
        <taxon>Bacillaceae</taxon>
    </lineage>
</organism>
<evidence type="ECO:0000259" key="8">
    <source>
        <dbReference type="PROSITE" id="PS50901"/>
    </source>
</evidence>
<dbReference type="Pfam" id="PF17854">
    <property type="entry name" value="FtsK_alpha"/>
    <property type="match status" value="1"/>
</dbReference>
<evidence type="ECO:0000256" key="4">
    <source>
        <dbReference type="ARBA" id="ARBA00022840"/>
    </source>
</evidence>
<dbReference type="InterPro" id="IPR027417">
    <property type="entry name" value="P-loop_NTPase"/>
</dbReference>
<dbReference type="Gene3D" id="1.10.10.10">
    <property type="entry name" value="Winged helix-like DNA-binding domain superfamily/Winged helix DNA-binding domain"/>
    <property type="match status" value="1"/>
</dbReference>
<keyword evidence="4 6" id="KW-0067">ATP-binding</keyword>
<keyword evidence="2 6" id="KW-0547">Nucleotide-binding</keyword>
<reference evidence="9 10" key="1">
    <citation type="submission" date="2017-10" db="EMBL/GenBank/DDBJ databases">
        <title>Bacillus sp. nov., a halophilic bacterium isolated from a Keqin Lake.</title>
        <authorList>
            <person name="Wang H."/>
        </authorList>
    </citation>
    <scope>NUCLEOTIDE SEQUENCE [LARGE SCALE GENOMIC DNA]</scope>
    <source>
        <strain evidence="9 10">KCTC 13187</strain>
    </source>
</reference>
<dbReference type="InterPro" id="IPR018541">
    <property type="entry name" value="Ftsk_gamma"/>
</dbReference>
<gene>
    <name evidence="9" type="ORF">CR203_13060</name>
</gene>
<dbReference type="GO" id="GO:0051301">
    <property type="term" value="P:cell division"/>
    <property type="evidence" value="ECO:0007669"/>
    <property type="project" value="UniProtKB-KW"/>
</dbReference>
<dbReference type="EMBL" id="PDOE01000005">
    <property type="protein sequence ID" value="RKL66764.1"/>
    <property type="molecule type" value="Genomic_DNA"/>
</dbReference>
<dbReference type="InterPro" id="IPR036388">
    <property type="entry name" value="WH-like_DNA-bd_sf"/>
</dbReference>
<dbReference type="SUPFAM" id="SSF52540">
    <property type="entry name" value="P-loop containing nucleoside triphosphate hydrolases"/>
    <property type="match status" value="1"/>
</dbReference>
<feature type="region of interest" description="Disordered" evidence="7">
    <location>
        <begin position="207"/>
        <end position="277"/>
    </location>
</feature>
<comment type="caution">
    <text evidence="9">The sequence shown here is derived from an EMBL/GenBank/DDBJ whole genome shotgun (WGS) entry which is preliminary data.</text>
</comment>
<name>A0A3A9K0Y3_9BACI</name>
<dbReference type="GO" id="GO:0007059">
    <property type="term" value="P:chromosome segregation"/>
    <property type="evidence" value="ECO:0007669"/>
    <property type="project" value="UniProtKB-KW"/>
</dbReference>
<keyword evidence="3" id="KW-0159">Chromosome partition</keyword>
<dbReference type="InterPro" id="IPR002543">
    <property type="entry name" value="FtsK_dom"/>
</dbReference>
<dbReference type="InterPro" id="IPR050206">
    <property type="entry name" value="FtsK/SpoIIIE/SftA"/>
</dbReference>
<evidence type="ECO:0000256" key="5">
    <source>
        <dbReference type="ARBA" id="ARBA00023125"/>
    </source>
</evidence>
<dbReference type="GO" id="GO:0003677">
    <property type="term" value="F:DNA binding"/>
    <property type="evidence" value="ECO:0007669"/>
    <property type="project" value="UniProtKB-KW"/>
</dbReference>
<dbReference type="PROSITE" id="PS50901">
    <property type="entry name" value="FTSK"/>
    <property type="match status" value="1"/>
</dbReference>
<keyword evidence="5" id="KW-0238">DNA-binding</keyword>
<dbReference type="SMART" id="SM00382">
    <property type="entry name" value="AAA"/>
    <property type="match status" value="1"/>
</dbReference>
<dbReference type="Gene3D" id="3.40.50.300">
    <property type="entry name" value="P-loop containing nucleotide triphosphate hydrolases"/>
    <property type="match status" value="1"/>
</dbReference>
<dbReference type="InterPro" id="IPR003593">
    <property type="entry name" value="AAA+_ATPase"/>
</dbReference>
<dbReference type="Proteomes" id="UP000281498">
    <property type="component" value="Unassembled WGS sequence"/>
</dbReference>
<feature type="region of interest" description="Disordered" evidence="7">
    <location>
        <begin position="749"/>
        <end position="773"/>
    </location>
</feature>
<protein>
    <submittedName>
        <fullName evidence="9">Cell division protein FtsK</fullName>
    </submittedName>
</protein>
<feature type="domain" description="FtsK" evidence="8">
    <location>
        <begin position="441"/>
        <end position="633"/>
    </location>
</feature>
<keyword evidence="9" id="KW-0132">Cell division</keyword>
<evidence type="ECO:0000256" key="2">
    <source>
        <dbReference type="ARBA" id="ARBA00022741"/>
    </source>
</evidence>
<dbReference type="RefSeq" id="WP_110934816.1">
    <property type="nucleotide sequence ID" value="NZ_KZ614146.1"/>
</dbReference>
<keyword evidence="9" id="KW-0131">Cell cycle</keyword>
<dbReference type="InterPro" id="IPR036390">
    <property type="entry name" value="WH_DNA-bd_sf"/>
</dbReference>
<proteinExistence type="inferred from homology"/>
<evidence type="ECO:0000313" key="9">
    <source>
        <dbReference type="EMBL" id="RKL66764.1"/>
    </source>
</evidence>
<feature type="compositionally biased region" description="Basic and acidic residues" evidence="7">
    <location>
        <begin position="66"/>
        <end position="77"/>
    </location>
</feature>
<evidence type="ECO:0000256" key="6">
    <source>
        <dbReference type="PROSITE-ProRule" id="PRU00289"/>
    </source>
</evidence>
<feature type="compositionally biased region" description="Basic and acidic residues" evidence="7">
    <location>
        <begin position="757"/>
        <end position="773"/>
    </location>
</feature>
<feature type="compositionally biased region" description="Polar residues" evidence="7">
    <location>
        <begin position="247"/>
        <end position="256"/>
    </location>
</feature>
<sequence length="773" mass="87610">MFGKRFGNYLTDLKNLVFPQDQDEEIDQISKDAVKRYSQTTSERNRNENVKVINQYPKQGAFRFPLIKDDHEKESPPSKKSTYPKKEMTTTKKYKSSVNPEKPEARKKFQGQHFSASTIPSPVYGYQAHEKRLTKLQKIARQSQTSDKLSLVPSEDIGEDQPVSEAVMERPLEKQEYQPVKEIEGKVKELFEGTETNKVYDTENLPEADSEVTNVTEESEELSTIEDNRQFRDQENVTPIRKENGGSEISSIQRPTFTREKRSKPKEIKTSNRENKQMENVPFNVLMHSKDRVRMKKREKDRQANYSFPPLHLLSVPKKLGEDDNQWLEEKRNQLNETFEYFHIKAKVVHVTKGPSVTRFEVQPDPGVKVSKIVNLTDDLKLSLAAKEIRIEAPIPGKNTIGVEVPNLVSSPVFLREILHHPSFQQSESPLTVAMGMDISGEPIVMDLQKMPHGLIAGATGSGKSVCVNSILTSLVYKASPSEVRMLLIDPKMVELAPYNNIPHLAAPVITDPKEATEGLKWAVSEMERRYECLAEAGARDIARYNEKMKRSGQLNKHMPYLVIVVDELADLMMVSPHDVEEAICRIAQKARACGIHLLVATQRPSVDVITGLIKANIPTRIAFSVSSQVDSRTILDGGGAERLLGKGDMLLLENGSSKPIRIQGTFVTDDEIDRVVEFTKKSIRPDFLFEQTHLKEQIAHEGEDDLFDEACEFVTEQQAASASLLQRRFRMGYNRAARLIDDMEEKGIVSPAKGSKPRDVYLTKHDQKEENR</sequence>
<feature type="compositionally biased region" description="Basic and acidic residues" evidence="7">
    <location>
        <begin position="257"/>
        <end position="277"/>
    </location>
</feature>
<evidence type="ECO:0000256" key="7">
    <source>
        <dbReference type="SAM" id="MobiDB-lite"/>
    </source>
</evidence>
<dbReference type="GO" id="GO:0005524">
    <property type="term" value="F:ATP binding"/>
    <property type="evidence" value="ECO:0007669"/>
    <property type="project" value="UniProtKB-UniRule"/>
</dbReference>
<dbReference type="InterPro" id="IPR041027">
    <property type="entry name" value="FtsK_alpha"/>
</dbReference>
<evidence type="ECO:0000313" key="10">
    <source>
        <dbReference type="Proteomes" id="UP000281498"/>
    </source>
</evidence>
<dbReference type="PANTHER" id="PTHR22683:SF42">
    <property type="entry name" value="DNA TRANSLOCASE SFTA"/>
    <property type="match status" value="1"/>
</dbReference>
<feature type="binding site" evidence="6">
    <location>
        <begin position="458"/>
        <end position="465"/>
    </location>
    <ligand>
        <name>ATP</name>
        <dbReference type="ChEBI" id="CHEBI:30616"/>
    </ligand>
</feature>
<feature type="compositionally biased region" description="Basic and acidic residues" evidence="7">
    <location>
        <begin position="226"/>
        <end position="245"/>
    </location>
</feature>
<dbReference type="SUPFAM" id="SSF46785">
    <property type="entry name" value="Winged helix' DNA-binding domain"/>
    <property type="match status" value="1"/>
</dbReference>
<dbReference type="SMART" id="SM00843">
    <property type="entry name" value="Ftsk_gamma"/>
    <property type="match status" value="1"/>
</dbReference>
<dbReference type="Pfam" id="PF01580">
    <property type="entry name" value="FtsK_SpoIIIE"/>
    <property type="match status" value="1"/>
</dbReference>
<dbReference type="Gene3D" id="3.30.980.40">
    <property type="match status" value="1"/>
</dbReference>
<comment type="similarity">
    <text evidence="1">Belongs to the FtsK/SpoIIIE/SftA family.</text>
</comment>
<keyword evidence="10" id="KW-1185">Reference proteome</keyword>
<dbReference type="PANTHER" id="PTHR22683">
    <property type="entry name" value="SPORULATION PROTEIN RELATED"/>
    <property type="match status" value="1"/>
</dbReference>
<feature type="region of interest" description="Disordered" evidence="7">
    <location>
        <begin position="66"/>
        <end position="112"/>
    </location>
</feature>
<dbReference type="Pfam" id="PF09397">
    <property type="entry name" value="FtsK_gamma"/>
    <property type="match status" value="1"/>
</dbReference>
<dbReference type="AlphaFoldDB" id="A0A3A9K0Y3"/>